<dbReference type="InterPro" id="IPR011042">
    <property type="entry name" value="6-blade_b-propeller_TolB-like"/>
</dbReference>
<dbReference type="Proteomes" id="UP000532273">
    <property type="component" value="Unassembled WGS sequence"/>
</dbReference>
<keyword evidence="4" id="KW-0186">Copper</keyword>
<keyword evidence="2" id="KW-0479">Metal-binding</keyword>
<dbReference type="PROSITE" id="PS00196">
    <property type="entry name" value="COPPER_BLUE"/>
    <property type="match status" value="1"/>
</dbReference>
<evidence type="ECO:0000256" key="3">
    <source>
        <dbReference type="ARBA" id="ARBA00022982"/>
    </source>
</evidence>
<evidence type="ECO:0000256" key="4">
    <source>
        <dbReference type="ARBA" id="ARBA00023008"/>
    </source>
</evidence>
<dbReference type="GO" id="GO:0009055">
    <property type="term" value="F:electron transfer activity"/>
    <property type="evidence" value="ECO:0007669"/>
    <property type="project" value="InterPro"/>
</dbReference>
<reference evidence="8" key="1">
    <citation type="journal article" date="2014" name="Int. J. Syst. Evol. Microbiol.">
        <title>Complete genome of a new Firmicutes species belonging to the dominant human colonic microbiota ('Ruminococcus bicirculans') reveals two chromosomes and a selective capacity to utilize plant glucans.</title>
        <authorList>
            <consortium name="NISC Comparative Sequencing Program"/>
            <person name="Wegmann U."/>
            <person name="Louis P."/>
            <person name="Goesmann A."/>
            <person name="Henrissat B."/>
            <person name="Duncan S.H."/>
            <person name="Flint H.J."/>
        </authorList>
    </citation>
    <scope>NUCLEOTIDE SEQUENCE</scope>
    <source>
        <strain evidence="8">CGMCC 1.15287</strain>
    </source>
</reference>
<dbReference type="InterPro" id="IPR011041">
    <property type="entry name" value="Quinoprot_gluc/sorb_DH_b-prop"/>
</dbReference>
<dbReference type="Pfam" id="PF23500">
    <property type="entry name" value="DUF7133"/>
    <property type="match status" value="1"/>
</dbReference>
<dbReference type="GO" id="GO:0005507">
    <property type="term" value="F:copper ion binding"/>
    <property type="evidence" value="ECO:0007669"/>
    <property type="project" value="InterPro"/>
</dbReference>
<evidence type="ECO:0000256" key="2">
    <source>
        <dbReference type="ARBA" id="ARBA00022723"/>
    </source>
</evidence>
<keyword evidence="1" id="KW-0813">Transport</keyword>
<sequence>MKKSTYLLSLLLLGSALVTVKAQTQAQTEKQIYPIVTVPIPKEIALEVGGMTFLPNDELAVATRKGEVWIITNPYMKDGQQPKYRLFAQGMHEILGLNYIKGDLYLTQRAEITRLRDLDGDGEADEYRTMYSWPLSGNYHEYAYGPMLDKDGNMVVTLNVGWIGYGASLSKWHGWMLKFTPDFKLIPFATGFRSPAAMALNDDGDIFYAENQGDWVGSGSITHVEEGDFVGNPAGLVWAGEPGSPVKLRKGDIPDTGEPEFEVAKRVPGLKTPSVWIPHSIMGNSTSGILNYTANGNMGPFKGQLFVGDQSQSNINRVFLEKVKGVYQGVVFPFRRGFSSGILRMNWGSDGSMLVGMTSRGWSSTGKAEYGLQRLTWSGIVPFEAQTVKAQPDGFELEFTMPVDEKTARDAGTYQLSTFTYKYHHIYGSPVINKSARSIKAIVVSPDHKRVRLVLDSLKEGYIHEIKMEGLLSGNDKIPLLHNYGFYTLNKIPDGEKLALTAENKPTGNAPAEHHMEGMEHHQMGNMATAGGAVKGNTDATKHVTQQPENWTKGPDKIIVLGTKPGLKFDLTNITLKAGTNVKLTFKNVDDMLHNFVLTTPGSGNAVGEMALKMGLDGEKYDFVPGTPKVLAYTSLLQPGKSDTIYFTVPKTPGVYPFICTYPGHYMVMKGQIKVIK</sequence>
<evidence type="ECO:0000313" key="9">
    <source>
        <dbReference type="EMBL" id="MBB4106146.1"/>
    </source>
</evidence>
<feature type="signal peptide" evidence="5">
    <location>
        <begin position="1"/>
        <end position="22"/>
    </location>
</feature>
<dbReference type="Gene3D" id="2.120.10.30">
    <property type="entry name" value="TolB, C-terminal domain"/>
    <property type="match status" value="1"/>
</dbReference>
<dbReference type="InterPro" id="IPR055557">
    <property type="entry name" value="DUF7133"/>
</dbReference>
<dbReference type="EMBL" id="JACIEF010000001">
    <property type="protein sequence ID" value="MBB4106146.1"/>
    <property type="molecule type" value="Genomic_DNA"/>
</dbReference>
<keyword evidence="3" id="KW-0249">Electron transport</keyword>
<keyword evidence="11" id="KW-1185">Reference proteome</keyword>
<reference evidence="9 10" key="3">
    <citation type="submission" date="2020-08" db="EMBL/GenBank/DDBJ databases">
        <title>Genomic Encyclopedia of Type Strains, Phase IV (KMG-IV): sequencing the most valuable type-strain genomes for metagenomic binning, comparative biology and taxonomic classification.</title>
        <authorList>
            <person name="Goeker M."/>
        </authorList>
    </citation>
    <scope>NUCLEOTIDE SEQUENCE [LARGE SCALE GENOMIC DNA]</scope>
    <source>
        <strain evidence="9 10">DSM 100774</strain>
    </source>
</reference>
<dbReference type="SUPFAM" id="SSF50952">
    <property type="entry name" value="Soluble quinoprotein glucose dehydrogenase"/>
    <property type="match status" value="1"/>
</dbReference>
<evidence type="ECO:0000259" key="7">
    <source>
        <dbReference type="Pfam" id="PF23500"/>
    </source>
</evidence>
<dbReference type="EMBL" id="BMHZ01000002">
    <property type="protein sequence ID" value="GGG99760.1"/>
    <property type="molecule type" value="Genomic_DNA"/>
</dbReference>
<reference evidence="11" key="2">
    <citation type="journal article" date="2019" name="Int. J. Syst. Evol. Microbiol.">
        <title>The Global Catalogue of Microorganisms (GCM) 10K type strain sequencing project: providing services to taxonomists for standard genome sequencing and annotation.</title>
        <authorList>
            <consortium name="The Broad Institute Genomics Platform"/>
            <consortium name="The Broad Institute Genome Sequencing Center for Infectious Disease"/>
            <person name="Wu L."/>
            <person name="Ma J."/>
        </authorList>
    </citation>
    <scope>NUCLEOTIDE SEQUENCE [LARGE SCALE GENOMIC DNA]</scope>
    <source>
        <strain evidence="11">CGMCC 1.15287</strain>
    </source>
</reference>
<dbReference type="Pfam" id="PF00127">
    <property type="entry name" value="Copper-bind"/>
    <property type="match status" value="1"/>
</dbReference>
<feature type="domain" description="DUF7133" evidence="7">
    <location>
        <begin position="76"/>
        <end position="214"/>
    </location>
</feature>
<protein>
    <submittedName>
        <fullName evidence="9">Azurin/glucose/arabinose dehydrogenase</fullName>
    </submittedName>
</protein>
<comment type="caution">
    <text evidence="9">The sequence shown here is derived from an EMBL/GenBank/DDBJ whole genome shotgun (WGS) entry which is preliminary data.</text>
</comment>
<dbReference type="Proteomes" id="UP000642938">
    <property type="component" value="Unassembled WGS sequence"/>
</dbReference>
<name>A0A7W6P4P8_9SPHI</name>
<evidence type="ECO:0000313" key="10">
    <source>
        <dbReference type="Proteomes" id="UP000532273"/>
    </source>
</evidence>
<dbReference type="CDD" id="cd04233">
    <property type="entry name" value="Auracyanin"/>
    <property type="match status" value="1"/>
</dbReference>
<dbReference type="InterPro" id="IPR000923">
    <property type="entry name" value="BlueCu_1"/>
</dbReference>
<feature type="chain" id="PRO_5030803415" evidence="5">
    <location>
        <begin position="23"/>
        <end position="677"/>
    </location>
</feature>
<evidence type="ECO:0000256" key="5">
    <source>
        <dbReference type="SAM" id="SignalP"/>
    </source>
</evidence>
<feature type="domain" description="Blue (type 1) copper" evidence="6">
    <location>
        <begin position="564"/>
        <end position="675"/>
    </location>
</feature>
<dbReference type="PANTHER" id="PTHR33546">
    <property type="entry name" value="LARGE, MULTIFUNCTIONAL SECRETED PROTEIN-RELATED"/>
    <property type="match status" value="1"/>
</dbReference>
<evidence type="ECO:0000313" key="8">
    <source>
        <dbReference type="EMBL" id="GGG99760.1"/>
    </source>
</evidence>
<organism evidence="9 10">
    <name type="scientific">Pedobacter zeae</name>
    <dbReference type="NCBI Taxonomy" id="1737356"/>
    <lineage>
        <taxon>Bacteria</taxon>
        <taxon>Pseudomonadati</taxon>
        <taxon>Bacteroidota</taxon>
        <taxon>Sphingobacteriia</taxon>
        <taxon>Sphingobacteriales</taxon>
        <taxon>Sphingobacteriaceae</taxon>
        <taxon>Pedobacter</taxon>
    </lineage>
</organism>
<gene>
    <name evidence="8" type="ORF">GCM10007422_12770</name>
    <name evidence="9" type="ORF">GGQ60_000106</name>
</gene>
<dbReference type="PANTHER" id="PTHR33546:SF1">
    <property type="entry name" value="LARGE, MULTIFUNCTIONAL SECRETED PROTEIN"/>
    <property type="match status" value="1"/>
</dbReference>
<evidence type="ECO:0000256" key="1">
    <source>
        <dbReference type="ARBA" id="ARBA00022448"/>
    </source>
</evidence>
<dbReference type="RefSeq" id="WP_183759444.1">
    <property type="nucleotide sequence ID" value="NZ_BMHZ01000002.1"/>
</dbReference>
<dbReference type="InterPro" id="IPR028871">
    <property type="entry name" value="BlueCu_1_BS"/>
</dbReference>
<proteinExistence type="predicted"/>
<dbReference type="SUPFAM" id="SSF49503">
    <property type="entry name" value="Cupredoxins"/>
    <property type="match status" value="1"/>
</dbReference>
<dbReference type="AlphaFoldDB" id="A0A7W6P4P8"/>
<keyword evidence="5" id="KW-0732">Signal</keyword>
<dbReference type="InterPro" id="IPR008972">
    <property type="entry name" value="Cupredoxin"/>
</dbReference>
<reference evidence="8" key="4">
    <citation type="submission" date="2024-05" db="EMBL/GenBank/DDBJ databases">
        <authorList>
            <person name="Sun Q."/>
            <person name="Zhou Y."/>
        </authorList>
    </citation>
    <scope>NUCLEOTIDE SEQUENCE</scope>
    <source>
        <strain evidence="8">CGMCC 1.15287</strain>
    </source>
</reference>
<evidence type="ECO:0000313" key="11">
    <source>
        <dbReference type="Proteomes" id="UP000642938"/>
    </source>
</evidence>
<dbReference type="Gene3D" id="2.60.40.420">
    <property type="entry name" value="Cupredoxins - blue copper proteins"/>
    <property type="match status" value="1"/>
</dbReference>
<evidence type="ECO:0000259" key="6">
    <source>
        <dbReference type="Pfam" id="PF00127"/>
    </source>
</evidence>
<accession>A0A7W6P4P8</accession>